<dbReference type="Proteomes" id="UP001215280">
    <property type="component" value="Unassembled WGS sequence"/>
</dbReference>
<evidence type="ECO:0000313" key="1">
    <source>
        <dbReference type="EMBL" id="KAJ7783768.1"/>
    </source>
</evidence>
<proteinExistence type="predicted"/>
<dbReference type="AlphaFoldDB" id="A0AAD7P1J9"/>
<name>A0AAD7P1J9_9AGAR</name>
<dbReference type="EMBL" id="JARJLG010000002">
    <property type="protein sequence ID" value="KAJ7783768.1"/>
    <property type="molecule type" value="Genomic_DNA"/>
</dbReference>
<organism evidence="1 2">
    <name type="scientific">Mycena maculata</name>
    <dbReference type="NCBI Taxonomy" id="230809"/>
    <lineage>
        <taxon>Eukaryota</taxon>
        <taxon>Fungi</taxon>
        <taxon>Dikarya</taxon>
        <taxon>Basidiomycota</taxon>
        <taxon>Agaricomycotina</taxon>
        <taxon>Agaricomycetes</taxon>
        <taxon>Agaricomycetidae</taxon>
        <taxon>Agaricales</taxon>
        <taxon>Marasmiineae</taxon>
        <taxon>Mycenaceae</taxon>
        <taxon>Mycena</taxon>
    </lineage>
</organism>
<reference evidence="1" key="1">
    <citation type="submission" date="2023-03" db="EMBL/GenBank/DDBJ databases">
        <title>Massive genome expansion in bonnet fungi (Mycena s.s.) driven by repeated elements and novel gene families across ecological guilds.</title>
        <authorList>
            <consortium name="Lawrence Berkeley National Laboratory"/>
            <person name="Harder C.B."/>
            <person name="Miyauchi S."/>
            <person name="Viragh M."/>
            <person name="Kuo A."/>
            <person name="Thoen E."/>
            <person name="Andreopoulos B."/>
            <person name="Lu D."/>
            <person name="Skrede I."/>
            <person name="Drula E."/>
            <person name="Henrissat B."/>
            <person name="Morin E."/>
            <person name="Kohler A."/>
            <person name="Barry K."/>
            <person name="LaButti K."/>
            <person name="Morin E."/>
            <person name="Salamov A."/>
            <person name="Lipzen A."/>
            <person name="Mereny Z."/>
            <person name="Hegedus B."/>
            <person name="Baldrian P."/>
            <person name="Stursova M."/>
            <person name="Weitz H."/>
            <person name="Taylor A."/>
            <person name="Grigoriev I.V."/>
            <person name="Nagy L.G."/>
            <person name="Martin F."/>
            <person name="Kauserud H."/>
        </authorList>
    </citation>
    <scope>NUCLEOTIDE SEQUENCE</scope>
    <source>
        <strain evidence="1">CBHHK188m</strain>
    </source>
</reference>
<gene>
    <name evidence="1" type="ORF">DFH07DRAFT_935307</name>
</gene>
<accession>A0AAD7P1J9</accession>
<evidence type="ECO:0000313" key="2">
    <source>
        <dbReference type="Proteomes" id="UP001215280"/>
    </source>
</evidence>
<keyword evidence="2" id="KW-1185">Reference proteome</keyword>
<protein>
    <submittedName>
        <fullName evidence="1">Uncharacterized protein</fullName>
    </submittedName>
</protein>
<sequence length="236" mass="26444">MPAEFLMEELSDVDSLEECLEGKIRHGPQGRKYLCSLLVFGSVLKRGGDEALYSVPSSSLDQQQGCTAQYGEEKGPIELDALSSVSMSSSSFDLNQNEAVDDGADVAVFRGPTMKRPCMPVWLVPAQTLMTGLPNWDVSRGCVRDYWHPKSTPVSFLRPGNRYVHASTATLPRHATAKIWCPNWEAAYAPKVTRPYGSVKNLPKIDELSEFIENSYEIQFPREQNIPKSFLTFRYE</sequence>
<comment type="caution">
    <text evidence="1">The sequence shown here is derived from an EMBL/GenBank/DDBJ whole genome shotgun (WGS) entry which is preliminary data.</text>
</comment>